<dbReference type="PANTHER" id="PTHR30328">
    <property type="entry name" value="TRANSCRIPTIONAL REPRESSOR"/>
    <property type="match status" value="1"/>
</dbReference>
<keyword evidence="1 2" id="KW-0238">DNA-binding</keyword>
<dbReference type="Pfam" id="PF17938">
    <property type="entry name" value="TetR_C_29"/>
    <property type="match status" value="1"/>
</dbReference>
<evidence type="ECO:0000256" key="2">
    <source>
        <dbReference type="PROSITE-ProRule" id="PRU00335"/>
    </source>
</evidence>
<evidence type="ECO:0000259" key="3">
    <source>
        <dbReference type="PROSITE" id="PS50977"/>
    </source>
</evidence>
<dbReference type="Gene3D" id="1.10.357.10">
    <property type="entry name" value="Tetracycline Repressor, domain 2"/>
    <property type="match status" value="1"/>
</dbReference>
<dbReference type="AlphaFoldDB" id="A0A934HJA5"/>
<dbReference type="PROSITE" id="PS50977">
    <property type="entry name" value="HTH_TETR_2"/>
    <property type="match status" value="1"/>
</dbReference>
<reference evidence="4" key="1">
    <citation type="submission" date="2020-12" db="EMBL/GenBank/DDBJ databases">
        <title>Pontibaca salina gen. nov., sp. nov., isolated from marine sediment.</title>
        <authorList>
            <person name="Bo J."/>
            <person name="Wang S."/>
            <person name="Song X."/>
            <person name="Du Z."/>
        </authorList>
    </citation>
    <scope>NUCLEOTIDE SEQUENCE</scope>
    <source>
        <strain evidence="4">S1109L</strain>
    </source>
</reference>
<feature type="DNA-binding region" description="H-T-H motif" evidence="2">
    <location>
        <begin position="41"/>
        <end position="60"/>
    </location>
</feature>
<dbReference type="EMBL" id="JAEIJD010000002">
    <property type="protein sequence ID" value="MBI6629209.1"/>
    <property type="molecule type" value="Genomic_DNA"/>
</dbReference>
<dbReference type="PANTHER" id="PTHR30328:SF54">
    <property type="entry name" value="HTH-TYPE TRANSCRIPTIONAL REPRESSOR SCO4008"/>
    <property type="match status" value="1"/>
</dbReference>
<dbReference type="InterPro" id="IPR041474">
    <property type="entry name" value="NicS_C"/>
</dbReference>
<feature type="domain" description="HTH tetR-type" evidence="3">
    <location>
        <begin position="18"/>
        <end position="78"/>
    </location>
</feature>
<dbReference type="SUPFAM" id="SSF46689">
    <property type="entry name" value="Homeodomain-like"/>
    <property type="match status" value="1"/>
</dbReference>
<dbReference type="InterPro" id="IPR036271">
    <property type="entry name" value="Tet_transcr_reg_TetR-rel_C_sf"/>
</dbReference>
<gene>
    <name evidence="4" type="ORF">JAO82_04870</name>
</gene>
<dbReference type="GO" id="GO:0003677">
    <property type="term" value="F:DNA binding"/>
    <property type="evidence" value="ECO:0007669"/>
    <property type="project" value="UniProtKB-UniRule"/>
</dbReference>
<protein>
    <submittedName>
        <fullName evidence="4">TetR/AcrR family transcriptional regulator</fullName>
    </submittedName>
</protein>
<dbReference type="SUPFAM" id="SSF48498">
    <property type="entry name" value="Tetracyclin repressor-like, C-terminal domain"/>
    <property type="match status" value="1"/>
</dbReference>
<evidence type="ECO:0000256" key="1">
    <source>
        <dbReference type="ARBA" id="ARBA00023125"/>
    </source>
</evidence>
<dbReference type="Proteomes" id="UP000613255">
    <property type="component" value="Unassembled WGS sequence"/>
</dbReference>
<dbReference type="InterPro" id="IPR009057">
    <property type="entry name" value="Homeodomain-like_sf"/>
</dbReference>
<dbReference type="InterPro" id="IPR050109">
    <property type="entry name" value="HTH-type_TetR-like_transc_reg"/>
</dbReference>
<proteinExistence type="predicted"/>
<accession>A0A934HJA5</accession>
<evidence type="ECO:0000313" key="5">
    <source>
        <dbReference type="Proteomes" id="UP000613255"/>
    </source>
</evidence>
<dbReference type="RefSeq" id="WP_198685205.1">
    <property type="nucleotide sequence ID" value="NZ_JAEIJD010000002.1"/>
</dbReference>
<dbReference type="InterPro" id="IPR001647">
    <property type="entry name" value="HTH_TetR"/>
</dbReference>
<evidence type="ECO:0000313" key="4">
    <source>
        <dbReference type="EMBL" id="MBI6629209.1"/>
    </source>
</evidence>
<keyword evidence="5" id="KW-1185">Reference proteome</keyword>
<comment type="caution">
    <text evidence="4">The sequence shown here is derived from an EMBL/GenBank/DDBJ whole genome shotgun (WGS) entry which is preliminary data.</text>
</comment>
<dbReference type="Pfam" id="PF00440">
    <property type="entry name" value="TetR_N"/>
    <property type="match status" value="1"/>
</dbReference>
<sequence>MAKSSTDTQTTPQRQRSLATHQRLLMAAMREFAQYGYDGARVDRICKSAKTNIRMLYHYFGGKEPLYLEVLEETYRGIRNLEQRLEVAKLPPEDGIRELISMTFDHLTKDPYFVRLMMNENLMMARIARKSKIIQELTGPLMTALAQMLKEGQRTGIFRREISPPDLYITILGQCFVHVSNRYTLSHMLGIDLTEAEWLRQRKITVTDLIMTYLMSDKPSQLPISTV</sequence>
<organism evidence="4 5">
    <name type="scientific">Pontibaca salina</name>
    <dbReference type="NCBI Taxonomy" id="2795731"/>
    <lineage>
        <taxon>Bacteria</taxon>
        <taxon>Pseudomonadati</taxon>
        <taxon>Pseudomonadota</taxon>
        <taxon>Alphaproteobacteria</taxon>
        <taxon>Rhodobacterales</taxon>
        <taxon>Roseobacteraceae</taxon>
        <taxon>Pontibaca</taxon>
    </lineage>
</organism>
<name>A0A934HJA5_9RHOB</name>